<evidence type="ECO:0000256" key="1">
    <source>
        <dbReference type="ARBA" id="ARBA00009884"/>
    </source>
</evidence>
<gene>
    <name evidence="2" type="ORF">GAYE_SCF61G6504</name>
</gene>
<dbReference type="Proteomes" id="UP001300502">
    <property type="component" value="Unassembled WGS sequence"/>
</dbReference>
<dbReference type="SUPFAM" id="SSF56815">
    <property type="entry name" value="Sec1/munc18-like (SM) proteins"/>
    <property type="match status" value="1"/>
</dbReference>
<reference evidence="2 3" key="1">
    <citation type="submission" date="2022-07" db="EMBL/GenBank/DDBJ databases">
        <title>Genome-wide signatures of adaptation to extreme environments.</title>
        <authorList>
            <person name="Cho C.H."/>
            <person name="Yoon H.S."/>
        </authorList>
    </citation>
    <scope>NUCLEOTIDE SEQUENCE [LARGE SCALE GENOMIC DNA]</scope>
    <source>
        <strain evidence="2 3">108.79 E11</strain>
    </source>
</reference>
<dbReference type="GO" id="GO:0016192">
    <property type="term" value="P:vesicle-mediated transport"/>
    <property type="evidence" value="ECO:0007669"/>
    <property type="project" value="InterPro"/>
</dbReference>
<dbReference type="PANTHER" id="PTHR11679">
    <property type="entry name" value="VESICLE PROTEIN SORTING-ASSOCIATED"/>
    <property type="match status" value="1"/>
</dbReference>
<name>A0AAV9IMA7_9RHOD</name>
<organism evidence="2 3">
    <name type="scientific">Galdieria yellowstonensis</name>
    <dbReference type="NCBI Taxonomy" id="3028027"/>
    <lineage>
        <taxon>Eukaryota</taxon>
        <taxon>Rhodophyta</taxon>
        <taxon>Bangiophyceae</taxon>
        <taxon>Galdieriales</taxon>
        <taxon>Galdieriaceae</taxon>
        <taxon>Galdieria</taxon>
    </lineage>
</organism>
<evidence type="ECO:0000313" key="3">
    <source>
        <dbReference type="Proteomes" id="UP001300502"/>
    </source>
</evidence>
<comment type="caution">
    <text evidence="2">The sequence shown here is derived from an EMBL/GenBank/DDBJ whole genome shotgun (WGS) entry which is preliminary data.</text>
</comment>
<protein>
    <submittedName>
        <fullName evidence="2">Uncharacterized protein</fullName>
    </submittedName>
</protein>
<sequence length="771" mass="88486">MEMSIASKRIQDCIRSLYFPLFYSSTLFLDQKAGETLSTFITLEELLSAPVSATGVFLLHSGENDGTAFPSPLQCSKAVVMICEERPGTIQLIERIKNTLQTVESLVLLTNWTKEDAISYEQVLLEENSASDLGILPNLDQEPFERTANELKVYYRTSQVDISYAPFLGMACPLDNLFITASSETDQGKLLMDNESSQVEGISQLSEPLRSILASVARNIASFYCCSHLRPMKTFCSGSLSKLVVEQFQRCATRANEEMKEWIENLEETDSYLLVVDRSVILSSSFYTKESLLERMFSYYPHRCWDVVSPFSRSYATQLWKLGEQLASKKDRSENRQEEEEGWDRIYQFCKYGESGQGLIEECRLDREDSHLAKSLLMSLISVDIAEQSISIIRELLINILQESAKKEPGRCFDDYSLEQLLQHMKQEKGEEDKPLSEVYPLVFEIATIAHSQLESSSLAKVWNPLSQVMKDILQSERKTNATWYDSSSNLLLSVLDGIQNLIKSSSIPSLEVFYSIILLITWVYVTPTFRKFESNEEDVLIDTLVHFIDEEEEEWLQRLLFWKEREEEWKPFSLWSSNNISFSSVVNGNDGSDVIEASFSRDWTKRLLSNLSLQRDIIDTFWHEEGETMSLLFRRMISQFPEFRMPSLVHVVGKLKEIREEESFGLKLEYIPPPYLGERLLSGLQRLRAKPFGSSGMTKKTLVVFVLGGIVFSEIASAENFVKEFFPDEFDQVIFGSTHLTSAMDLLWYWTSCGEDKQRKMLRPRGEGKR</sequence>
<comment type="similarity">
    <text evidence="1">Belongs to the STXBP/unc-18/SEC1 family.</text>
</comment>
<dbReference type="EMBL" id="JANCYU010000066">
    <property type="protein sequence ID" value="KAK4528560.1"/>
    <property type="molecule type" value="Genomic_DNA"/>
</dbReference>
<dbReference type="AlphaFoldDB" id="A0AAV9IMA7"/>
<dbReference type="InterPro" id="IPR001619">
    <property type="entry name" value="Sec1-like"/>
</dbReference>
<accession>A0AAV9IMA7</accession>
<proteinExistence type="inferred from homology"/>
<keyword evidence="3" id="KW-1185">Reference proteome</keyword>
<evidence type="ECO:0000313" key="2">
    <source>
        <dbReference type="EMBL" id="KAK4528560.1"/>
    </source>
</evidence>
<dbReference type="InterPro" id="IPR036045">
    <property type="entry name" value="Sec1-like_sf"/>
</dbReference>